<gene>
    <name evidence="7" type="ORF">BRO54_0578</name>
</gene>
<evidence type="ECO:0000313" key="8">
    <source>
        <dbReference type="Proteomes" id="UP000186030"/>
    </source>
</evidence>
<dbReference type="InterPro" id="IPR050743">
    <property type="entry name" value="2-oxoacid_DH_E2_comp"/>
</dbReference>
<dbReference type="AlphaFoldDB" id="A0A1Q5T7F4"/>
<evidence type="ECO:0000256" key="5">
    <source>
        <dbReference type="ARBA" id="ARBA00023315"/>
    </source>
</evidence>
<evidence type="ECO:0000256" key="3">
    <source>
        <dbReference type="ARBA" id="ARBA00022679"/>
    </source>
</evidence>
<dbReference type="InterPro" id="IPR001078">
    <property type="entry name" value="2-oxoacid_DH_actylTfrase"/>
</dbReference>
<dbReference type="PANTHER" id="PTHR43178">
    <property type="entry name" value="DIHYDROLIPOAMIDE ACETYLTRANSFERASE COMPONENT OF PYRUVATE DEHYDROGENASE COMPLEX"/>
    <property type="match status" value="1"/>
</dbReference>
<comment type="similarity">
    <text evidence="2">Belongs to the 2-oxoacid dehydrogenase family.</text>
</comment>
<dbReference type="Pfam" id="PF00198">
    <property type="entry name" value="2-oxoacid_dh"/>
    <property type="match status" value="1"/>
</dbReference>
<keyword evidence="5" id="KW-0012">Acyltransferase</keyword>
<reference evidence="8" key="2">
    <citation type="submission" date="2017-01" db="EMBL/GenBank/DDBJ databases">
        <title>Genome sequencing and annotation of Geobacillus sp. 1017, a Hydrocarbon-Oxidizing Thermophilic Bacterium Isolated from a Heavy Oil Reservoir (China).</title>
        <authorList>
            <person name="Kadnikov V.V."/>
            <person name="Mardanov A.V."/>
            <person name="Poltaraus A.B."/>
            <person name="Sokolova D.S."/>
            <person name="Semenova E.M."/>
            <person name="Ravin N.V."/>
            <person name="Tourova T.P."/>
            <person name="Nazina T.N."/>
        </authorList>
    </citation>
    <scope>NUCLEOTIDE SEQUENCE [LARGE SCALE GENOMIC DNA]</scope>
    <source>
        <strain evidence="8">1017</strain>
    </source>
</reference>
<evidence type="ECO:0000313" key="7">
    <source>
        <dbReference type="EMBL" id="OKO96161.1"/>
    </source>
</evidence>
<organism evidence="7 8">
    <name type="scientific">Geobacillus proteiniphilus</name>
    <dbReference type="NCBI Taxonomy" id="860353"/>
    <lineage>
        <taxon>Bacteria</taxon>
        <taxon>Bacillati</taxon>
        <taxon>Bacillota</taxon>
        <taxon>Bacilli</taxon>
        <taxon>Bacillales</taxon>
        <taxon>Anoxybacillaceae</taxon>
        <taxon>Geobacillus</taxon>
    </lineage>
</organism>
<accession>A0A1Q5T7F4</accession>
<name>A0A1Q5T7F4_9BACL</name>
<dbReference type="PANTHER" id="PTHR43178:SF5">
    <property type="entry name" value="LIPOAMIDE ACYLTRANSFERASE COMPONENT OF BRANCHED-CHAIN ALPHA-KETO ACID DEHYDROGENASE COMPLEX, MITOCHONDRIAL"/>
    <property type="match status" value="1"/>
</dbReference>
<dbReference type="Proteomes" id="UP000186030">
    <property type="component" value="Unassembled WGS sequence"/>
</dbReference>
<proteinExistence type="inferred from homology"/>
<keyword evidence="3 7" id="KW-0808">Transferase</keyword>
<comment type="caution">
    <text evidence="7">The sequence shown here is derived from an EMBL/GenBank/DDBJ whole genome shotgun (WGS) entry which is preliminary data.</text>
</comment>
<comment type="cofactor">
    <cofactor evidence="1">
        <name>(R)-lipoate</name>
        <dbReference type="ChEBI" id="CHEBI:83088"/>
    </cofactor>
</comment>
<keyword evidence="4" id="KW-0450">Lipoyl</keyword>
<dbReference type="EMBL" id="MQMG01000004">
    <property type="protein sequence ID" value="OKO96161.1"/>
    <property type="molecule type" value="Genomic_DNA"/>
</dbReference>
<dbReference type="GO" id="GO:0031405">
    <property type="term" value="F:lipoic acid binding"/>
    <property type="evidence" value="ECO:0007669"/>
    <property type="project" value="TreeGrafter"/>
</dbReference>
<dbReference type="InterPro" id="IPR023213">
    <property type="entry name" value="CAT-like_dom_sf"/>
</dbReference>
<feature type="domain" description="2-oxoacid dehydrogenase acyltransferase catalytic" evidence="6">
    <location>
        <begin position="35"/>
        <end position="263"/>
    </location>
</feature>
<dbReference type="SUPFAM" id="SSF52777">
    <property type="entry name" value="CoA-dependent acyltransferases"/>
    <property type="match status" value="1"/>
</dbReference>
<dbReference type="GO" id="GO:0005737">
    <property type="term" value="C:cytoplasm"/>
    <property type="evidence" value="ECO:0007669"/>
    <property type="project" value="TreeGrafter"/>
</dbReference>
<dbReference type="GO" id="GO:0016407">
    <property type="term" value="F:acetyltransferase activity"/>
    <property type="evidence" value="ECO:0007669"/>
    <property type="project" value="TreeGrafter"/>
</dbReference>
<dbReference type="FunFam" id="3.30.559.10:FF:000007">
    <property type="entry name" value="Dihydrolipoamide acetyltransferase component of pyruvate dehydrogenase complex"/>
    <property type="match status" value="1"/>
</dbReference>
<evidence type="ECO:0000256" key="1">
    <source>
        <dbReference type="ARBA" id="ARBA00001938"/>
    </source>
</evidence>
<protein>
    <submittedName>
        <fullName evidence="7">Dihydrolipoamide acetyltransferase component (E2) of acetoin dehydrogenase complex</fullName>
    </submittedName>
</protein>
<evidence type="ECO:0000256" key="4">
    <source>
        <dbReference type="ARBA" id="ARBA00022823"/>
    </source>
</evidence>
<evidence type="ECO:0000256" key="2">
    <source>
        <dbReference type="ARBA" id="ARBA00007317"/>
    </source>
</evidence>
<dbReference type="Gene3D" id="3.30.559.10">
    <property type="entry name" value="Chloramphenicol acetyltransferase-like domain"/>
    <property type="match status" value="1"/>
</dbReference>
<evidence type="ECO:0000259" key="6">
    <source>
        <dbReference type="Pfam" id="PF00198"/>
    </source>
</evidence>
<reference evidence="7 8" key="1">
    <citation type="submission" date="2016-11" db="EMBL/GenBank/DDBJ databases">
        <authorList>
            <person name="Kadnikov V."/>
            <person name="Nazina T."/>
        </authorList>
    </citation>
    <scope>NUCLEOTIDE SEQUENCE [LARGE SCALE GENOMIC DNA]</scope>
    <source>
        <strain evidence="7 8">1017</strain>
    </source>
</reference>
<sequence>MKSDIEAALSVRQQKATDEAAASVEIVKKQESREKVRRVPLTGIRKAIAQAMVRSMRTIPQVTHFGEADATRLVQHRRRIQPLAEQQGVKLTYLAYVVKALAAVLKKYPMLNASLDEEREEIVIHEFIHIGFAVDTDRGLLVPVIRDADQKSLFQIAKEIEELTAKARAGTIQAVEMSGGTCTVSNIGSANGSWFTPIIHYPQSCLLGIGKVEKKPVVVDDSIEIASVMPLSLTYDHRLIDGVMAQHALNECQTYLSEPDWLLVM</sequence>